<accession>A0A9D4DAH5</accession>
<dbReference type="Proteomes" id="UP000828390">
    <property type="component" value="Unassembled WGS sequence"/>
</dbReference>
<dbReference type="SMART" id="SM00343">
    <property type="entry name" value="ZnF_C2HC"/>
    <property type="match status" value="1"/>
</dbReference>
<proteinExistence type="predicted"/>
<comment type="caution">
    <text evidence="4">The sequence shown here is derived from an EMBL/GenBank/DDBJ whole genome shotgun (WGS) entry which is preliminary data.</text>
</comment>
<dbReference type="PANTHER" id="PTHR19963:SF30">
    <property type="entry name" value="ENDONUCLEASE_EXONUCLEASE_PHOSPHATASE DOMAIN-CONTAINING PROTEIN"/>
    <property type="match status" value="1"/>
</dbReference>
<evidence type="ECO:0000259" key="3">
    <source>
        <dbReference type="PROSITE" id="PS50158"/>
    </source>
</evidence>
<protein>
    <recommendedName>
        <fullName evidence="3">CCHC-type domain-containing protein</fullName>
    </recommendedName>
</protein>
<dbReference type="Pfam" id="PF03732">
    <property type="entry name" value="Retrotrans_gag"/>
    <property type="match status" value="1"/>
</dbReference>
<feature type="region of interest" description="Disordered" evidence="2">
    <location>
        <begin position="362"/>
        <end position="411"/>
    </location>
</feature>
<dbReference type="AlphaFoldDB" id="A0A9D4DAH5"/>
<keyword evidence="1" id="KW-0479">Metal-binding</keyword>
<feature type="compositionally biased region" description="Polar residues" evidence="2">
    <location>
        <begin position="383"/>
        <end position="410"/>
    </location>
</feature>
<keyword evidence="1" id="KW-0862">Zinc</keyword>
<organism evidence="4 5">
    <name type="scientific">Dreissena polymorpha</name>
    <name type="common">Zebra mussel</name>
    <name type="synonym">Mytilus polymorpha</name>
    <dbReference type="NCBI Taxonomy" id="45954"/>
    <lineage>
        <taxon>Eukaryota</taxon>
        <taxon>Metazoa</taxon>
        <taxon>Spiralia</taxon>
        <taxon>Lophotrochozoa</taxon>
        <taxon>Mollusca</taxon>
        <taxon>Bivalvia</taxon>
        <taxon>Autobranchia</taxon>
        <taxon>Heteroconchia</taxon>
        <taxon>Euheterodonta</taxon>
        <taxon>Imparidentia</taxon>
        <taxon>Neoheterodontei</taxon>
        <taxon>Myida</taxon>
        <taxon>Dreissenoidea</taxon>
        <taxon>Dreissenidae</taxon>
        <taxon>Dreissena</taxon>
    </lineage>
</organism>
<keyword evidence="1" id="KW-0863">Zinc-finger</keyword>
<dbReference type="InterPro" id="IPR036875">
    <property type="entry name" value="Znf_CCHC_sf"/>
</dbReference>
<sequence>MMAANKENNDVSSDSEVYFRINRDNTNSRSDEEDRPVDQQQQVSDADTEPESGSESQVRSDRVNERRRPKRSSETRSVLEGLTGALRDLVSEVKDIRAGQTQLEARIEQVQRTGTAKGPQVQAQTTSSDPRLNTNNPPFVSRNPTDPAPADLNGNSYYYNPRHQGYQYMGDHGRQHFYYRSDDFACSEPYRQRPRDLMKVPAFDGKEEWRVWVTRFETIADRLQLDEDQRLDHLLQRLEGQAATVAFTLLPPTVLHKYRDLKAELSSRFQLVETTKIFEARFTRRNQRHDESVEAYASELKMLYDRAHPQRDRRTREEDLVRRFLDGLQDEEARFEVEFHKEPTTEDEAVFNVATYLQMRGKQNERRYRRPTRRATEKLSEPQFDSSGTRRQWSSDTGGKCFSYSNQQPREYNEPKDEILTKILKRLDDLESKYDTAKKGKPNRKQDVVCYRCQQKGHFARECPDKCLYGDQVPKVDGDDKSAPLNFQGPALVARGRSQ</sequence>
<dbReference type="InterPro" id="IPR005162">
    <property type="entry name" value="Retrotrans_gag_dom"/>
</dbReference>
<dbReference type="GO" id="GO:0003676">
    <property type="term" value="F:nucleic acid binding"/>
    <property type="evidence" value="ECO:0007669"/>
    <property type="project" value="InterPro"/>
</dbReference>
<evidence type="ECO:0000313" key="4">
    <source>
        <dbReference type="EMBL" id="KAH3741973.1"/>
    </source>
</evidence>
<gene>
    <name evidence="4" type="ORF">DPMN_048703</name>
</gene>
<dbReference type="Gene3D" id="4.10.60.10">
    <property type="entry name" value="Zinc finger, CCHC-type"/>
    <property type="match status" value="1"/>
</dbReference>
<evidence type="ECO:0000256" key="1">
    <source>
        <dbReference type="PROSITE-ProRule" id="PRU00047"/>
    </source>
</evidence>
<dbReference type="GO" id="GO:0008270">
    <property type="term" value="F:zinc ion binding"/>
    <property type="evidence" value="ECO:0007669"/>
    <property type="project" value="UniProtKB-KW"/>
</dbReference>
<feature type="compositionally biased region" description="Basic and acidic residues" evidence="2">
    <location>
        <begin position="58"/>
        <end position="74"/>
    </location>
</feature>
<keyword evidence="5" id="KW-1185">Reference proteome</keyword>
<feature type="region of interest" description="Disordered" evidence="2">
    <location>
        <begin position="1"/>
        <end position="79"/>
    </location>
</feature>
<evidence type="ECO:0000313" key="5">
    <source>
        <dbReference type="Proteomes" id="UP000828390"/>
    </source>
</evidence>
<feature type="region of interest" description="Disordered" evidence="2">
    <location>
        <begin position="474"/>
        <end position="499"/>
    </location>
</feature>
<dbReference type="EMBL" id="JAIWYP010000011">
    <property type="protein sequence ID" value="KAH3741973.1"/>
    <property type="molecule type" value="Genomic_DNA"/>
</dbReference>
<dbReference type="InterPro" id="IPR001878">
    <property type="entry name" value="Znf_CCHC"/>
</dbReference>
<feature type="compositionally biased region" description="Polar residues" evidence="2">
    <location>
        <begin position="121"/>
        <end position="144"/>
    </location>
</feature>
<dbReference type="Pfam" id="PF00098">
    <property type="entry name" value="zf-CCHC"/>
    <property type="match status" value="1"/>
</dbReference>
<reference evidence="4" key="2">
    <citation type="submission" date="2020-11" db="EMBL/GenBank/DDBJ databases">
        <authorList>
            <person name="McCartney M.A."/>
            <person name="Auch B."/>
            <person name="Kono T."/>
            <person name="Mallez S."/>
            <person name="Becker A."/>
            <person name="Gohl D.M."/>
            <person name="Silverstein K.A.T."/>
            <person name="Koren S."/>
            <person name="Bechman K.B."/>
            <person name="Herman A."/>
            <person name="Abrahante J.E."/>
            <person name="Garbe J."/>
        </authorList>
    </citation>
    <scope>NUCLEOTIDE SEQUENCE</scope>
    <source>
        <strain evidence="4">Duluth1</strain>
        <tissue evidence="4">Whole animal</tissue>
    </source>
</reference>
<feature type="region of interest" description="Disordered" evidence="2">
    <location>
        <begin position="111"/>
        <end position="150"/>
    </location>
</feature>
<evidence type="ECO:0000256" key="2">
    <source>
        <dbReference type="SAM" id="MobiDB-lite"/>
    </source>
</evidence>
<feature type="domain" description="CCHC-type" evidence="3">
    <location>
        <begin position="450"/>
        <end position="465"/>
    </location>
</feature>
<dbReference type="PROSITE" id="PS50158">
    <property type="entry name" value="ZF_CCHC"/>
    <property type="match status" value="1"/>
</dbReference>
<name>A0A9D4DAH5_DREPO</name>
<dbReference type="PANTHER" id="PTHR19963">
    <property type="entry name" value="CCHC-TYPE DOMAIN-CONTAINING PROTEIN"/>
    <property type="match status" value="1"/>
</dbReference>
<reference evidence="4" key="1">
    <citation type="journal article" date="2019" name="bioRxiv">
        <title>The Genome of the Zebra Mussel, Dreissena polymorpha: A Resource for Invasive Species Research.</title>
        <authorList>
            <person name="McCartney M.A."/>
            <person name="Auch B."/>
            <person name="Kono T."/>
            <person name="Mallez S."/>
            <person name="Zhang Y."/>
            <person name="Obille A."/>
            <person name="Becker A."/>
            <person name="Abrahante J.E."/>
            <person name="Garbe J."/>
            <person name="Badalamenti J.P."/>
            <person name="Herman A."/>
            <person name="Mangelson H."/>
            <person name="Liachko I."/>
            <person name="Sullivan S."/>
            <person name="Sone E.D."/>
            <person name="Koren S."/>
            <person name="Silverstein K.A.T."/>
            <person name="Beckman K.B."/>
            <person name="Gohl D.M."/>
        </authorList>
    </citation>
    <scope>NUCLEOTIDE SEQUENCE</scope>
    <source>
        <strain evidence="4">Duluth1</strain>
        <tissue evidence="4">Whole animal</tissue>
    </source>
</reference>
<dbReference type="SUPFAM" id="SSF57756">
    <property type="entry name" value="Retrovirus zinc finger-like domains"/>
    <property type="match status" value="1"/>
</dbReference>